<dbReference type="InterPro" id="IPR036388">
    <property type="entry name" value="WH-like_DNA-bd_sf"/>
</dbReference>
<dbReference type="GO" id="GO:0005737">
    <property type="term" value="C:cytoplasm"/>
    <property type="evidence" value="ECO:0007669"/>
    <property type="project" value="TreeGrafter"/>
</dbReference>
<dbReference type="GO" id="GO:0005524">
    <property type="term" value="F:ATP binding"/>
    <property type="evidence" value="ECO:0007669"/>
    <property type="project" value="UniProtKB-KW"/>
</dbReference>
<dbReference type="Gene3D" id="1.10.10.10">
    <property type="entry name" value="Winged helix-like DNA-binding domain superfamily/Winged helix DNA-binding domain"/>
    <property type="match status" value="1"/>
</dbReference>
<dbReference type="SMART" id="SM00421">
    <property type="entry name" value="HTH_LUXR"/>
    <property type="match status" value="1"/>
</dbReference>
<dbReference type="Pfam" id="PF13191">
    <property type="entry name" value="AAA_16"/>
    <property type="match status" value="1"/>
</dbReference>
<dbReference type="GO" id="GO:0003677">
    <property type="term" value="F:DNA binding"/>
    <property type="evidence" value="ECO:0007669"/>
    <property type="project" value="InterPro"/>
</dbReference>
<evidence type="ECO:0000256" key="2">
    <source>
        <dbReference type="ARBA" id="ARBA00022840"/>
    </source>
</evidence>
<organism evidence="4 5">
    <name type="scientific">Solirubrobacter ginsenosidimutans</name>
    <dbReference type="NCBI Taxonomy" id="490573"/>
    <lineage>
        <taxon>Bacteria</taxon>
        <taxon>Bacillati</taxon>
        <taxon>Actinomycetota</taxon>
        <taxon>Thermoleophilia</taxon>
        <taxon>Solirubrobacterales</taxon>
        <taxon>Solirubrobacteraceae</taxon>
        <taxon>Solirubrobacter</taxon>
    </lineage>
</organism>
<dbReference type="Pfam" id="PF00196">
    <property type="entry name" value="GerE"/>
    <property type="match status" value="1"/>
</dbReference>
<dbReference type="RefSeq" id="WP_270043618.1">
    <property type="nucleotide sequence ID" value="NZ_JAPDOD010000033.1"/>
</dbReference>
<dbReference type="CDD" id="cd06170">
    <property type="entry name" value="LuxR_C_like"/>
    <property type="match status" value="1"/>
</dbReference>
<proteinExistence type="predicted"/>
<dbReference type="SUPFAM" id="SSF52540">
    <property type="entry name" value="P-loop containing nucleoside triphosphate hydrolases"/>
    <property type="match status" value="1"/>
</dbReference>
<dbReference type="Gene3D" id="3.40.50.300">
    <property type="entry name" value="P-loop containing nucleotide triphosphate hydrolases"/>
    <property type="match status" value="1"/>
</dbReference>
<dbReference type="InterPro" id="IPR016032">
    <property type="entry name" value="Sig_transdc_resp-reg_C-effctor"/>
</dbReference>
<feature type="domain" description="HTH luxR-type" evidence="3">
    <location>
        <begin position="846"/>
        <end position="908"/>
    </location>
</feature>
<dbReference type="InterPro" id="IPR000792">
    <property type="entry name" value="Tscrpt_reg_LuxR_C"/>
</dbReference>
<protein>
    <submittedName>
        <fullName evidence="4">LuxR C-terminal-related transcriptional regulator</fullName>
    </submittedName>
</protein>
<dbReference type="InterPro" id="IPR027417">
    <property type="entry name" value="P-loop_NTPase"/>
</dbReference>
<gene>
    <name evidence="4" type="ORF">OM076_29100</name>
</gene>
<dbReference type="SUPFAM" id="SSF48452">
    <property type="entry name" value="TPR-like"/>
    <property type="match status" value="1"/>
</dbReference>
<dbReference type="PRINTS" id="PR00038">
    <property type="entry name" value="HTHLUXR"/>
</dbReference>
<evidence type="ECO:0000259" key="3">
    <source>
        <dbReference type="PROSITE" id="PS50043"/>
    </source>
</evidence>
<accession>A0A9X3N3X7</accession>
<dbReference type="InterPro" id="IPR041664">
    <property type="entry name" value="AAA_16"/>
</dbReference>
<keyword evidence="5" id="KW-1185">Reference proteome</keyword>
<evidence type="ECO:0000313" key="5">
    <source>
        <dbReference type="Proteomes" id="UP001149140"/>
    </source>
</evidence>
<dbReference type="PANTHER" id="PTHR16305">
    <property type="entry name" value="TESTICULAR SOLUBLE ADENYLYL CYCLASE"/>
    <property type="match status" value="1"/>
</dbReference>
<comment type="caution">
    <text evidence="4">The sequence shown here is derived from an EMBL/GenBank/DDBJ whole genome shotgun (WGS) entry which is preliminary data.</text>
</comment>
<dbReference type="GO" id="GO:0004016">
    <property type="term" value="F:adenylate cyclase activity"/>
    <property type="evidence" value="ECO:0007669"/>
    <property type="project" value="TreeGrafter"/>
</dbReference>
<dbReference type="InterPro" id="IPR011990">
    <property type="entry name" value="TPR-like_helical_dom_sf"/>
</dbReference>
<dbReference type="EMBL" id="JAPDOD010000033">
    <property type="protein sequence ID" value="MDA0164363.1"/>
    <property type="molecule type" value="Genomic_DNA"/>
</dbReference>
<sequence>MSGRTLVGRERERDALDRLLDGVRAGRGGVLVIHGEPGVGKTALLEYAVEAGPEFRIARTVGVEAEMELPFAAVQQLCAPFLYLMDRLPQPQHDALEVAFGRRTGPAPDRFLVGLAVLGLLAEAAEEQALACAVDDAQWLDSASARTLAFVARRLVAEKIALVFATRELGETLSGLPELHVAPLDRTDARTLLDSVLPVRLDERVLERIVAETRGNPLALLELPRGLSPTQLAGGFGLPTTAPLSAGIEDRYTRRLATLPPDARRLLLVAAADPVGDPALVWRAAERLGIPESAADAVESEQLLSLSPRVAFRHPLVRSAVYGSAEPNARREVHRALAEATDRDIDPDRRAWHRAQAAGKPDEEVAAELERSAARAQARGGLAAAGAFLERAVALSPDPMSRARRALIAAETKLQAGALDEALELLKTAESGSAVDDGLRAHAHLLRAQVAFAARRGSDAAPLLLAAARELQAVDPGLARATYLDALSAATFAGRLIGGGGLVEISEAALAGPPPDQPQPSDLLLRGLAVQATEGYAPAAPLLQAALDAFQREEDLSPNDARWLWFASVIALFMWDDDAWLALSTRQLELARRTGALSALAFHLGSAIAVYAFFGELRTAAILAEEQRAATEAIGVAADPSGALSLAALRGREAEFAELIRTTLGDAEARGEGIALTNAEFLSGGLYNALGRYEAALAAVAPAERFYREGPAIWALTELIEAAVRLGQPERARRAFERVRETTRAAGTDWALGIEARLLALLSDGDAADALYREAISRLGRTRIRVQLARTHLLYGEWLRRERRRLDAREQLRIAHEFFRDAGMDAFAERARLELEATGERARKRTVDTLDQLTPQETQIARLAAQGETNRAIAAQLFISASTVEYHLRKAFRKLGVKSRTQLAERLS</sequence>
<dbReference type="PROSITE" id="PS50043">
    <property type="entry name" value="HTH_LUXR_2"/>
    <property type="match status" value="1"/>
</dbReference>
<dbReference type="GO" id="GO:0006355">
    <property type="term" value="P:regulation of DNA-templated transcription"/>
    <property type="evidence" value="ECO:0007669"/>
    <property type="project" value="InterPro"/>
</dbReference>
<dbReference type="PANTHER" id="PTHR16305:SF35">
    <property type="entry name" value="TRANSCRIPTIONAL ACTIVATOR DOMAIN"/>
    <property type="match status" value="1"/>
</dbReference>
<name>A0A9X3N3X7_9ACTN</name>
<reference evidence="4" key="1">
    <citation type="submission" date="2022-10" db="EMBL/GenBank/DDBJ databases">
        <title>The WGS of Solirubrobacter ginsenosidimutans DSM 21036.</title>
        <authorList>
            <person name="Jiang Z."/>
        </authorList>
    </citation>
    <scope>NUCLEOTIDE SEQUENCE</scope>
    <source>
        <strain evidence="4">DSM 21036</strain>
    </source>
</reference>
<keyword evidence="1" id="KW-0547">Nucleotide-binding</keyword>
<evidence type="ECO:0000313" key="4">
    <source>
        <dbReference type="EMBL" id="MDA0164363.1"/>
    </source>
</evidence>
<keyword evidence="2" id="KW-0067">ATP-binding</keyword>
<dbReference type="SUPFAM" id="SSF46894">
    <property type="entry name" value="C-terminal effector domain of the bipartite response regulators"/>
    <property type="match status" value="1"/>
</dbReference>
<evidence type="ECO:0000256" key="1">
    <source>
        <dbReference type="ARBA" id="ARBA00022741"/>
    </source>
</evidence>
<dbReference type="Proteomes" id="UP001149140">
    <property type="component" value="Unassembled WGS sequence"/>
</dbReference>
<dbReference type="AlphaFoldDB" id="A0A9X3N3X7"/>